<dbReference type="AlphaFoldDB" id="A0AA89BM76"/>
<dbReference type="PANTHER" id="PTHR46880">
    <property type="entry name" value="RAS-ASSOCIATING DOMAIN-CONTAINING PROTEIN"/>
    <property type="match status" value="1"/>
</dbReference>
<dbReference type="PANTHER" id="PTHR46880:SF5">
    <property type="entry name" value="DUF4371 DOMAIN-CONTAINING PROTEIN"/>
    <property type="match status" value="1"/>
</dbReference>
<dbReference type="Proteomes" id="UP001186944">
    <property type="component" value="Unassembled WGS sequence"/>
</dbReference>
<name>A0AA89BM76_PINIB</name>
<proteinExistence type="predicted"/>
<accession>A0AA89BM76</accession>
<organism evidence="2 3">
    <name type="scientific">Pinctada imbricata</name>
    <name type="common">Atlantic pearl-oyster</name>
    <name type="synonym">Pinctada martensii</name>
    <dbReference type="NCBI Taxonomy" id="66713"/>
    <lineage>
        <taxon>Eukaryota</taxon>
        <taxon>Metazoa</taxon>
        <taxon>Spiralia</taxon>
        <taxon>Lophotrochozoa</taxon>
        <taxon>Mollusca</taxon>
        <taxon>Bivalvia</taxon>
        <taxon>Autobranchia</taxon>
        <taxon>Pteriomorphia</taxon>
        <taxon>Pterioida</taxon>
        <taxon>Pterioidea</taxon>
        <taxon>Pteriidae</taxon>
        <taxon>Pinctada</taxon>
    </lineage>
</organism>
<dbReference type="EMBL" id="VSWD01000012">
    <property type="protein sequence ID" value="KAK3086354.1"/>
    <property type="molecule type" value="Genomic_DNA"/>
</dbReference>
<evidence type="ECO:0000313" key="2">
    <source>
        <dbReference type="EMBL" id="KAK3086354.1"/>
    </source>
</evidence>
<dbReference type="InterPro" id="IPR008906">
    <property type="entry name" value="HATC_C_dom"/>
</dbReference>
<protein>
    <recommendedName>
        <fullName evidence="1">HAT C-terminal dimerisation domain-containing protein</fullName>
    </recommendedName>
</protein>
<sequence length="328" mass="37062">MSEMCQPIRACGGHLGFQIGSKNTNLVEGIEYLLPVKFPEILCSGCRGDVENVKSLRRTDDDDDGRTTDGRRTARYDNSSLELRSDNIDQRFEESLPLLTAFAIFDPLLVPDKSDSQFKTYGKTQVQIIAEHFFKEDVESKEEMIAEWSAFKYHLLRMKHDMKNDSGTQNSTSTQSALQRLLQLRVPEGPLFPKFAKVAAVILSLPVSNAWPERGASAIKRIKTRLRNRIKNPMLGSLMQVSINGPDVTEAKNIIDDSVKSWYEVKQRRKIRASDKQTMDSASAQPVVTLADASTQADIPDEQRQQDVEFVRNQMNRVLEVLKLPTIS</sequence>
<feature type="domain" description="HAT C-terminal dimerisation" evidence="1">
    <location>
        <begin position="187"/>
        <end position="239"/>
    </location>
</feature>
<reference evidence="2" key="1">
    <citation type="submission" date="2019-08" db="EMBL/GenBank/DDBJ databases">
        <title>The improved chromosome-level genome for the pearl oyster Pinctada fucata martensii using PacBio sequencing and Hi-C.</title>
        <authorList>
            <person name="Zheng Z."/>
        </authorList>
    </citation>
    <scope>NUCLEOTIDE SEQUENCE</scope>
    <source>
        <strain evidence="2">ZZ-2019</strain>
        <tissue evidence="2">Adductor muscle</tissue>
    </source>
</reference>
<gene>
    <name evidence="2" type="ORF">FSP39_017317</name>
</gene>
<dbReference type="GO" id="GO:0046983">
    <property type="term" value="F:protein dimerization activity"/>
    <property type="evidence" value="ECO:0007669"/>
    <property type="project" value="InterPro"/>
</dbReference>
<keyword evidence="3" id="KW-1185">Reference proteome</keyword>
<dbReference type="Pfam" id="PF05699">
    <property type="entry name" value="Dimer_Tnp_hAT"/>
    <property type="match status" value="1"/>
</dbReference>
<evidence type="ECO:0000313" key="3">
    <source>
        <dbReference type="Proteomes" id="UP001186944"/>
    </source>
</evidence>
<comment type="caution">
    <text evidence="2">The sequence shown here is derived from an EMBL/GenBank/DDBJ whole genome shotgun (WGS) entry which is preliminary data.</text>
</comment>
<evidence type="ECO:0000259" key="1">
    <source>
        <dbReference type="Pfam" id="PF05699"/>
    </source>
</evidence>